<feature type="binding site" evidence="8">
    <location>
        <position position="213"/>
    </location>
    <ligand>
        <name>NADP(+)</name>
        <dbReference type="ChEBI" id="CHEBI:58349"/>
    </ligand>
</feature>
<dbReference type="InterPro" id="IPR046346">
    <property type="entry name" value="Aminoacid_DH-like_N_sf"/>
</dbReference>
<feature type="binding site" evidence="8">
    <location>
        <begin position="150"/>
        <end position="155"/>
    </location>
    <ligand>
        <name>NADP(+)</name>
        <dbReference type="ChEBI" id="CHEBI:58349"/>
    </ligand>
</feature>
<dbReference type="SUPFAM" id="SSF53223">
    <property type="entry name" value="Aminoacid dehydrogenase-like, N-terminal domain"/>
    <property type="match status" value="1"/>
</dbReference>
<feature type="binding site" evidence="8">
    <location>
        <position position="237"/>
    </location>
    <ligand>
        <name>NADP(+)</name>
        <dbReference type="ChEBI" id="CHEBI:58349"/>
    </ligand>
</feature>
<evidence type="ECO:0000256" key="1">
    <source>
        <dbReference type="ARBA" id="ARBA00004871"/>
    </source>
</evidence>
<dbReference type="InterPro" id="IPR022893">
    <property type="entry name" value="Shikimate_DH_fam"/>
</dbReference>
<feature type="binding site" evidence="8">
    <location>
        <position position="102"/>
    </location>
    <ligand>
        <name>shikimate</name>
        <dbReference type="ChEBI" id="CHEBI:36208"/>
    </ligand>
</feature>
<proteinExistence type="inferred from homology"/>
<dbReference type="CDD" id="cd01065">
    <property type="entry name" value="NAD_bind_Shikimate_DH"/>
    <property type="match status" value="1"/>
</dbReference>
<gene>
    <name evidence="8 12" type="primary">aroE</name>
    <name evidence="12" type="ORF">ABS311_04610</name>
</gene>
<evidence type="ECO:0000313" key="13">
    <source>
        <dbReference type="Proteomes" id="UP001467690"/>
    </source>
</evidence>
<feature type="binding site" evidence="8">
    <location>
        <begin position="14"/>
        <end position="16"/>
    </location>
    <ligand>
        <name>shikimate</name>
        <dbReference type="ChEBI" id="CHEBI:36208"/>
    </ligand>
</feature>
<feature type="binding site" evidence="8">
    <location>
        <begin position="126"/>
        <end position="130"/>
    </location>
    <ligand>
        <name>NADP(+)</name>
        <dbReference type="ChEBI" id="CHEBI:58349"/>
    </ligand>
</feature>
<dbReference type="PANTHER" id="PTHR21089:SF1">
    <property type="entry name" value="BIFUNCTIONAL 3-DEHYDROQUINATE DEHYDRATASE_SHIKIMATE DEHYDROGENASE, CHLOROPLASTIC"/>
    <property type="match status" value="1"/>
</dbReference>
<dbReference type="InterPro" id="IPR011342">
    <property type="entry name" value="Shikimate_DH"/>
</dbReference>
<evidence type="ECO:0000313" key="12">
    <source>
        <dbReference type="EMBL" id="MER2491159.1"/>
    </source>
</evidence>
<keyword evidence="3 8" id="KW-0028">Amino-acid biosynthesis</keyword>
<feature type="binding site" evidence="8">
    <location>
        <position position="61"/>
    </location>
    <ligand>
        <name>shikimate</name>
        <dbReference type="ChEBI" id="CHEBI:36208"/>
    </ligand>
</feature>
<evidence type="ECO:0000256" key="8">
    <source>
        <dbReference type="HAMAP-Rule" id="MF_00222"/>
    </source>
</evidence>
<evidence type="ECO:0000256" key="6">
    <source>
        <dbReference type="ARBA" id="ARBA00023141"/>
    </source>
</evidence>
<dbReference type="Pfam" id="PF18317">
    <property type="entry name" value="SDH_C"/>
    <property type="match status" value="1"/>
</dbReference>
<dbReference type="RefSeq" id="WP_143870622.1">
    <property type="nucleotide sequence ID" value="NZ_CP041660.1"/>
</dbReference>
<dbReference type="NCBIfam" id="TIGR00507">
    <property type="entry name" value="aroE"/>
    <property type="match status" value="1"/>
</dbReference>
<keyword evidence="6 8" id="KW-0057">Aromatic amino acid biosynthesis</keyword>
<comment type="caution">
    <text evidence="12">The sequence shown here is derived from an EMBL/GenBank/DDBJ whole genome shotgun (WGS) entry which is preliminary data.</text>
</comment>
<keyword evidence="13" id="KW-1185">Reference proteome</keyword>
<dbReference type="HAMAP" id="MF_00222">
    <property type="entry name" value="Shikimate_DH_AroE"/>
    <property type="match status" value="1"/>
</dbReference>
<dbReference type="GO" id="GO:0004764">
    <property type="term" value="F:shikimate 3-dehydrogenase (NADP+) activity"/>
    <property type="evidence" value="ECO:0007669"/>
    <property type="project" value="UniProtKB-EC"/>
</dbReference>
<feature type="domain" description="Quinate/shikimate 5-dehydrogenase/glutamyl-tRNA reductase" evidence="9">
    <location>
        <begin position="116"/>
        <end position="191"/>
    </location>
</feature>
<comment type="pathway">
    <text evidence="1 8">Metabolic intermediate biosynthesis; chorismate biosynthesis; chorismate from D-erythrose 4-phosphate and phosphoenolpyruvate: step 4/7.</text>
</comment>
<feature type="binding site" evidence="8">
    <location>
        <position position="86"/>
    </location>
    <ligand>
        <name>shikimate</name>
        <dbReference type="ChEBI" id="CHEBI:36208"/>
    </ligand>
</feature>
<evidence type="ECO:0000256" key="3">
    <source>
        <dbReference type="ARBA" id="ARBA00022605"/>
    </source>
</evidence>
<feature type="binding site" evidence="8">
    <location>
        <position position="215"/>
    </location>
    <ligand>
        <name>shikimate</name>
        <dbReference type="ChEBI" id="CHEBI:36208"/>
    </ligand>
</feature>
<feature type="active site" description="Proton acceptor" evidence="8">
    <location>
        <position position="65"/>
    </location>
</feature>
<dbReference type="InterPro" id="IPR006151">
    <property type="entry name" value="Shikm_DH/Glu-tRNA_Rdtase"/>
</dbReference>
<dbReference type="Pfam" id="PF01488">
    <property type="entry name" value="Shikimate_DH"/>
    <property type="match status" value="1"/>
</dbReference>
<feature type="binding site" evidence="8">
    <location>
        <position position="77"/>
    </location>
    <ligand>
        <name>NADP(+)</name>
        <dbReference type="ChEBI" id="CHEBI:58349"/>
    </ligand>
</feature>
<evidence type="ECO:0000259" key="10">
    <source>
        <dbReference type="Pfam" id="PF08501"/>
    </source>
</evidence>
<name>A0ABV1RE16_9ALTE</name>
<comment type="catalytic activity">
    <reaction evidence="7 8">
        <text>shikimate + NADP(+) = 3-dehydroshikimate + NADPH + H(+)</text>
        <dbReference type="Rhea" id="RHEA:17737"/>
        <dbReference type="ChEBI" id="CHEBI:15378"/>
        <dbReference type="ChEBI" id="CHEBI:16630"/>
        <dbReference type="ChEBI" id="CHEBI:36208"/>
        <dbReference type="ChEBI" id="CHEBI:57783"/>
        <dbReference type="ChEBI" id="CHEBI:58349"/>
        <dbReference type="EC" id="1.1.1.25"/>
    </reaction>
</comment>
<comment type="subunit">
    <text evidence="8">Homodimer.</text>
</comment>
<sequence length="268" mass="29100">MDKYAVFGNPIVQSKSPLIHRAFAGQTQQELSYEAIFAEEDKFKERLNEFLASGGKGCNVTMPFKQQAFQLADKLSERAQLAEAVNTLTVDKDGKLLADNTDGAGLVADFHLNNVNLRDARILLIGAGGAARGVLKPLLDEKPEKLVICNRTLSKAQALAQRFASFGRIEAEEFSDIQSAFDIVINSTSTSLTGGLPPVSAKIFSSNTVAYDMVYSDSATRFNIWANDNGVALTLDGLGMLVGQAAESFLVWRGVKPEIEPVIKLLRN</sequence>
<dbReference type="Proteomes" id="UP001467690">
    <property type="component" value="Unassembled WGS sequence"/>
</dbReference>
<feature type="binding site" evidence="8">
    <location>
        <position position="244"/>
    </location>
    <ligand>
        <name>shikimate</name>
        <dbReference type="ChEBI" id="CHEBI:36208"/>
    </ligand>
</feature>
<evidence type="ECO:0000259" key="11">
    <source>
        <dbReference type="Pfam" id="PF18317"/>
    </source>
</evidence>
<feature type="domain" description="Shikimate dehydrogenase substrate binding N-terminal" evidence="10">
    <location>
        <begin position="6"/>
        <end position="88"/>
    </location>
</feature>
<dbReference type="Gene3D" id="3.40.50.10860">
    <property type="entry name" value="Leucine Dehydrogenase, chain A, domain 1"/>
    <property type="match status" value="1"/>
</dbReference>
<protein>
    <recommendedName>
        <fullName evidence="2 8">Shikimate dehydrogenase (NADP(+))</fullName>
        <shortName evidence="8">SDH</shortName>
        <ecNumber evidence="2 8">1.1.1.25</ecNumber>
    </recommendedName>
</protein>
<dbReference type="Gene3D" id="3.40.50.720">
    <property type="entry name" value="NAD(P)-binding Rossmann-like Domain"/>
    <property type="match status" value="1"/>
</dbReference>
<comment type="similarity">
    <text evidence="8">Belongs to the shikimate dehydrogenase family.</text>
</comment>
<dbReference type="PANTHER" id="PTHR21089">
    <property type="entry name" value="SHIKIMATE DEHYDROGENASE"/>
    <property type="match status" value="1"/>
</dbReference>
<dbReference type="InterPro" id="IPR013708">
    <property type="entry name" value="Shikimate_DH-bd_N"/>
</dbReference>
<dbReference type="NCBIfam" id="NF001310">
    <property type="entry name" value="PRK00258.1-2"/>
    <property type="match status" value="1"/>
</dbReference>
<evidence type="ECO:0000256" key="4">
    <source>
        <dbReference type="ARBA" id="ARBA00022857"/>
    </source>
</evidence>
<dbReference type="Pfam" id="PF08501">
    <property type="entry name" value="Shikimate_dh_N"/>
    <property type="match status" value="1"/>
</dbReference>
<evidence type="ECO:0000259" key="9">
    <source>
        <dbReference type="Pfam" id="PF01488"/>
    </source>
</evidence>
<evidence type="ECO:0000256" key="5">
    <source>
        <dbReference type="ARBA" id="ARBA00023002"/>
    </source>
</evidence>
<keyword evidence="5 8" id="KW-0560">Oxidoreductase</keyword>
<evidence type="ECO:0000256" key="7">
    <source>
        <dbReference type="ARBA" id="ARBA00049442"/>
    </source>
</evidence>
<accession>A0ABV1RE16</accession>
<dbReference type="SUPFAM" id="SSF51735">
    <property type="entry name" value="NAD(P)-binding Rossmann-fold domains"/>
    <property type="match status" value="1"/>
</dbReference>
<organism evidence="12 13">
    <name type="scientific">Catenovulum sediminis</name>
    <dbReference type="NCBI Taxonomy" id="1740262"/>
    <lineage>
        <taxon>Bacteria</taxon>
        <taxon>Pseudomonadati</taxon>
        <taxon>Pseudomonadota</taxon>
        <taxon>Gammaproteobacteria</taxon>
        <taxon>Alteromonadales</taxon>
        <taxon>Alteromonadaceae</taxon>
        <taxon>Catenovulum</taxon>
    </lineage>
</organism>
<dbReference type="InterPro" id="IPR036291">
    <property type="entry name" value="NAD(P)-bd_dom_sf"/>
</dbReference>
<keyword evidence="4 8" id="KW-0521">NADP</keyword>
<evidence type="ECO:0000256" key="2">
    <source>
        <dbReference type="ARBA" id="ARBA00012962"/>
    </source>
</evidence>
<dbReference type="EC" id="1.1.1.25" evidence="2 8"/>
<feature type="domain" description="SDH C-terminal" evidence="11">
    <location>
        <begin position="237"/>
        <end position="267"/>
    </location>
</feature>
<dbReference type="EMBL" id="JBELOE010000083">
    <property type="protein sequence ID" value="MER2491159.1"/>
    <property type="molecule type" value="Genomic_DNA"/>
</dbReference>
<dbReference type="InterPro" id="IPR041121">
    <property type="entry name" value="SDH_C"/>
</dbReference>
<comment type="function">
    <text evidence="8">Involved in the biosynthesis of the chorismate, which leads to the biosynthesis of aromatic amino acids. Catalyzes the reversible NADPH linked reduction of 3-dehydroshikimate (DHSA) to yield shikimate (SA).</text>
</comment>
<reference evidence="12 13" key="1">
    <citation type="submission" date="2024-06" db="EMBL/GenBank/DDBJ databases">
        <authorList>
            <person name="Chen R.Y."/>
        </authorList>
    </citation>
    <scope>NUCLEOTIDE SEQUENCE [LARGE SCALE GENOMIC DNA]</scope>
    <source>
        <strain evidence="12 13">D2</strain>
    </source>
</reference>